<evidence type="ECO:0000256" key="1">
    <source>
        <dbReference type="SAM" id="MobiDB-lite"/>
    </source>
</evidence>
<sequence>MRRWMPDDLLNAEPFDGDEAYTGGTQSGYFTELLVNDVEESQIPTNTSDPTINEAHAVAKSSQGAPGLAYAEYGLGQAAGLAQPVPTRRAARGRGPRDGSAASVVRPAGRAPMGGSDPAGQAPGSPPRWGAWPRSLPPLPFSSWRAARPPRVRARSEGGRAGRRTRAYPTAEGVALASLWLALLGRCACT</sequence>
<reference evidence="3" key="1">
    <citation type="journal article" date="2019" name="Nat. Commun.">
        <title>The genome of broomcorn millet.</title>
        <authorList>
            <person name="Zou C."/>
            <person name="Miki D."/>
            <person name="Li D."/>
            <person name="Tang Q."/>
            <person name="Xiao L."/>
            <person name="Rajput S."/>
            <person name="Deng P."/>
            <person name="Jia W."/>
            <person name="Huang R."/>
            <person name="Zhang M."/>
            <person name="Sun Y."/>
            <person name="Hu J."/>
            <person name="Fu X."/>
            <person name="Schnable P.S."/>
            <person name="Li F."/>
            <person name="Zhang H."/>
            <person name="Feng B."/>
            <person name="Zhu X."/>
            <person name="Liu R."/>
            <person name="Schnable J.C."/>
            <person name="Zhu J.-K."/>
            <person name="Zhang H."/>
        </authorList>
    </citation>
    <scope>NUCLEOTIDE SEQUENCE [LARGE SCALE GENOMIC DNA]</scope>
</reference>
<feature type="region of interest" description="Disordered" evidence="1">
    <location>
        <begin position="86"/>
        <end position="164"/>
    </location>
</feature>
<evidence type="ECO:0000313" key="3">
    <source>
        <dbReference type="Proteomes" id="UP000275267"/>
    </source>
</evidence>
<name>A0A3L6QQ30_PANMI</name>
<comment type="caution">
    <text evidence="2">The sequence shown here is derived from an EMBL/GenBank/DDBJ whole genome shotgun (WGS) entry which is preliminary data.</text>
</comment>
<dbReference type="AlphaFoldDB" id="A0A3L6QQ30"/>
<evidence type="ECO:0000313" key="2">
    <source>
        <dbReference type="EMBL" id="RLM85942.1"/>
    </source>
</evidence>
<organism evidence="2 3">
    <name type="scientific">Panicum miliaceum</name>
    <name type="common">Proso millet</name>
    <name type="synonym">Broomcorn millet</name>
    <dbReference type="NCBI Taxonomy" id="4540"/>
    <lineage>
        <taxon>Eukaryota</taxon>
        <taxon>Viridiplantae</taxon>
        <taxon>Streptophyta</taxon>
        <taxon>Embryophyta</taxon>
        <taxon>Tracheophyta</taxon>
        <taxon>Spermatophyta</taxon>
        <taxon>Magnoliopsida</taxon>
        <taxon>Liliopsida</taxon>
        <taxon>Poales</taxon>
        <taxon>Poaceae</taxon>
        <taxon>PACMAD clade</taxon>
        <taxon>Panicoideae</taxon>
        <taxon>Panicodae</taxon>
        <taxon>Paniceae</taxon>
        <taxon>Panicinae</taxon>
        <taxon>Panicum</taxon>
        <taxon>Panicum sect. Panicum</taxon>
    </lineage>
</organism>
<proteinExistence type="predicted"/>
<dbReference type="EMBL" id="PQIB02000011">
    <property type="protein sequence ID" value="RLM85942.1"/>
    <property type="molecule type" value="Genomic_DNA"/>
</dbReference>
<gene>
    <name evidence="2" type="ORF">C2845_PM04G25570</name>
</gene>
<protein>
    <submittedName>
        <fullName evidence="2">NAM-like protein</fullName>
    </submittedName>
</protein>
<accession>A0A3L6QQ30</accession>
<dbReference type="Proteomes" id="UP000275267">
    <property type="component" value="Unassembled WGS sequence"/>
</dbReference>
<keyword evidence="3" id="KW-1185">Reference proteome</keyword>